<comment type="pathway">
    <text evidence="1">Lipid metabolism; fatty acid biosynthesis.</text>
</comment>
<dbReference type="Gene3D" id="3.40.50.720">
    <property type="entry name" value="NAD(P)-binding Rossmann-like Domain"/>
    <property type="match status" value="1"/>
</dbReference>
<dbReference type="InterPro" id="IPR020904">
    <property type="entry name" value="Sc_DH/Rdtase_CS"/>
</dbReference>
<protein>
    <submittedName>
        <fullName evidence="10">Dehydrogenase</fullName>
    </submittedName>
</protein>
<keyword evidence="7" id="KW-0443">Lipid metabolism</keyword>
<sequence length="333" mass="36126">TVTLLRMVLLTLLGYSALALVAYRIYSAVYNVVFPYFLGTPVDLHKKAGAKWAAVTDATDGIGKAYATALAKKFKFELFQKFNVFLISRTQSKLDETKKEIEAVAPGVEIKTFAFDFGATTRAAYEPLLSELRAIELGILVNNVGYSFEYPEILHATEGGLERLAGMTTIISLPPVLLSAVALEQMSKRKAGIVINIASGAAYHEASHWNVYSAAKRFVLHLSGILRTEYAPAGVTVQCISPMLVATKMAKIRRSSFFVPSADAFVAQALRSVGLVGETTGCYAHQILVEAVNALPALARDSIINKHTLVMHDGALAKRAKKMNDALEGRKNA</sequence>
<evidence type="ECO:0000313" key="10">
    <source>
        <dbReference type="EnsemblMetazoa" id="PPA36539.1"/>
    </source>
</evidence>
<evidence type="ECO:0000256" key="6">
    <source>
        <dbReference type="ARBA" id="ARBA00023002"/>
    </source>
</evidence>
<evidence type="ECO:0000313" key="11">
    <source>
        <dbReference type="Proteomes" id="UP000005239"/>
    </source>
</evidence>
<evidence type="ECO:0000256" key="9">
    <source>
        <dbReference type="ARBA" id="ARBA00038261"/>
    </source>
</evidence>
<dbReference type="PRINTS" id="PR00081">
    <property type="entry name" value="GDHRDH"/>
</dbReference>
<evidence type="ECO:0000256" key="5">
    <source>
        <dbReference type="ARBA" id="ARBA00022955"/>
    </source>
</evidence>
<keyword evidence="8" id="KW-0275">Fatty acid biosynthesis</keyword>
<reference evidence="11" key="1">
    <citation type="journal article" date="2008" name="Nat. Genet.">
        <title>The Pristionchus pacificus genome provides a unique perspective on nematode lifestyle and parasitism.</title>
        <authorList>
            <person name="Dieterich C."/>
            <person name="Clifton S.W."/>
            <person name="Schuster L.N."/>
            <person name="Chinwalla A."/>
            <person name="Delehaunty K."/>
            <person name="Dinkelacker I."/>
            <person name="Fulton L."/>
            <person name="Fulton R."/>
            <person name="Godfrey J."/>
            <person name="Minx P."/>
            <person name="Mitreva M."/>
            <person name="Roeseler W."/>
            <person name="Tian H."/>
            <person name="Witte H."/>
            <person name="Yang S.P."/>
            <person name="Wilson R.K."/>
            <person name="Sommer R.J."/>
        </authorList>
    </citation>
    <scope>NUCLEOTIDE SEQUENCE [LARGE SCALE GENOMIC DNA]</scope>
    <source>
        <strain evidence="11">PS312</strain>
    </source>
</reference>
<keyword evidence="4" id="KW-0521">NADP</keyword>
<accession>A0A8R1YQ68</accession>
<evidence type="ECO:0000256" key="8">
    <source>
        <dbReference type="ARBA" id="ARBA00023160"/>
    </source>
</evidence>
<keyword evidence="11" id="KW-1185">Reference proteome</keyword>
<evidence type="ECO:0000256" key="1">
    <source>
        <dbReference type="ARBA" id="ARBA00005194"/>
    </source>
</evidence>
<gene>
    <name evidence="10" type="primary">WBGene00274908</name>
</gene>
<evidence type="ECO:0000256" key="4">
    <source>
        <dbReference type="ARBA" id="ARBA00022857"/>
    </source>
</evidence>
<dbReference type="OrthoDB" id="5545019at2759"/>
<keyword evidence="5" id="KW-0752">Steroid biosynthesis</keyword>
<dbReference type="Pfam" id="PF00106">
    <property type="entry name" value="adh_short"/>
    <property type="match status" value="1"/>
</dbReference>
<dbReference type="EnsemblMetazoa" id="PPA36539.1">
    <property type="protein sequence ID" value="PPA36539.1"/>
    <property type="gene ID" value="WBGene00274908"/>
</dbReference>
<dbReference type="PANTHER" id="PTHR43086">
    <property type="entry name" value="VERY-LONG-CHAIN 3-OXOOACYL-COA REDUCTASE"/>
    <property type="match status" value="1"/>
</dbReference>
<dbReference type="SUPFAM" id="SSF51735">
    <property type="entry name" value="NAD(P)-binding Rossmann-fold domains"/>
    <property type="match status" value="1"/>
</dbReference>
<comment type="similarity">
    <text evidence="9">Belongs to the short-chain dehydrogenases/reductases (SDR) family. 17-beta-HSD 3 subfamily.</text>
</comment>
<accession>A0A2A6CYG7</accession>
<name>A0A2A6CYG7_PRIPA</name>
<dbReference type="InterPro" id="IPR002347">
    <property type="entry name" value="SDR_fam"/>
</dbReference>
<dbReference type="CDD" id="cd05356">
    <property type="entry name" value="17beta-HSD1_like_SDR_c"/>
    <property type="match status" value="1"/>
</dbReference>
<keyword evidence="2" id="KW-0444">Lipid biosynthesis</keyword>
<dbReference type="AlphaFoldDB" id="A0A2A6CYG7"/>
<dbReference type="PANTHER" id="PTHR43086:SF2">
    <property type="entry name" value="HYDROXYSTEROID DEHYDROGENASE-LIKE PROTEIN 1"/>
    <property type="match status" value="1"/>
</dbReference>
<keyword evidence="3" id="KW-0276">Fatty acid metabolism</keyword>
<dbReference type="PROSITE" id="PS00061">
    <property type="entry name" value="ADH_SHORT"/>
    <property type="match status" value="1"/>
</dbReference>
<keyword evidence="6" id="KW-0560">Oxidoreductase</keyword>
<organism evidence="10 11">
    <name type="scientific">Pristionchus pacificus</name>
    <name type="common">Parasitic nematode worm</name>
    <dbReference type="NCBI Taxonomy" id="54126"/>
    <lineage>
        <taxon>Eukaryota</taxon>
        <taxon>Metazoa</taxon>
        <taxon>Ecdysozoa</taxon>
        <taxon>Nematoda</taxon>
        <taxon>Chromadorea</taxon>
        <taxon>Rhabditida</taxon>
        <taxon>Rhabditina</taxon>
        <taxon>Diplogasteromorpha</taxon>
        <taxon>Diplogasteroidea</taxon>
        <taxon>Neodiplogasteridae</taxon>
        <taxon>Pristionchus</taxon>
    </lineage>
</organism>
<dbReference type="FunFam" id="3.40.50.720:FF:000467">
    <property type="entry name" value="Steroid dehydrogenase 4"/>
    <property type="match status" value="1"/>
</dbReference>
<dbReference type="GO" id="GO:0006694">
    <property type="term" value="P:steroid biosynthetic process"/>
    <property type="evidence" value="ECO:0007669"/>
    <property type="project" value="UniProtKB-KW"/>
</dbReference>
<evidence type="ECO:0000256" key="7">
    <source>
        <dbReference type="ARBA" id="ARBA00023098"/>
    </source>
</evidence>
<dbReference type="GO" id="GO:0030497">
    <property type="term" value="P:fatty acid elongation"/>
    <property type="evidence" value="ECO:0000318"/>
    <property type="project" value="GO_Central"/>
</dbReference>
<dbReference type="Proteomes" id="UP000005239">
    <property type="component" value="Unassembled WGS sequence"/>
</dbReference>
<reference evidence="10" key="2">
    <citation type="submission" date="2022-06" db="UniProtKB">
        <authorList>
            <consortium name="EnsemblMetazoa"/>
        </authorList>
    </citation>
    <scope>IDENTIFICATION</scope>
    <source>
        <strain evidence="10">PS312</strain>
    </source>
</reference>
<dbReference type="InterPro" id="IPR036291">
    <property type="entry name" value="NAD(P)-bd_dom_sf"/>
</dbReference>
<dbReference type="GO" id="GO:0005783">
    <property type="term" value="C:endoplasmic reticulum"/>
    <property type="evidence" value="ECO:0000318"/>
    <property type="project" value="GO_Central"/>
</dbReference>
<proteinExistence type="inferred from homology"/>
<evidence type="ECO:0000256" key="2">
    <source>
        <dbReference type="ARBA" id="ARBA00022516"/>
    </source>
</evidence>
<dbReference type="GO" id="GO:0016491">
    <property type="term" value="F:oxidoreductase activity"/>
    <property type="evidence" value="ECO:0007669"/>
    <property type="project" value="UniProtKB-KW"/>
</dbReference>
<evidence type="ECO:0000256" key="3">
    <source>
        <dbReference type="ARBA" id="ARBA00022832"/>
    </source>
</evidence>
<dbReference type="PIRSF" id="PIRSF000126">
    <property type="entry name" value="11-beta-HSD1"/>
    <property type="match status" value="1"/>
</dbReference>